<dbReference type="SMART" id="SM00861">
    <property type="entry name" value="Transket_pyr"/>
    <property type="match status" value="1"/>
</dbReference>
<evidence type="ECO:0000256" key="2">
    <source>
        <dbReference type="ARBA" id="ARBA00011081"/>
    </source>
</evidence>
<comment type="cofactor">
    <cofactor evidence="10">
        <name>thiamine diphosphate</name>
        <dbReference type="ChEBI" id="CHEBI:58937"/>
    </cofactor>
    <text evidence="10">Binds 1 thiamine pyrophosphate per subunit.</text>
</comment>
<dbReference type="EMBL" id="WTPX01000023">
    <property type="protein sequence ID" value="NNJ25023.1"/>
    <property type="molecule type" value="Genomic_DNA"/>
</dbReference>
<evidence type="ECO:0000256" key="5">
    <source>
        <dbReference type="ARBA" id="ARBA00022723"/>
    </source>
</evidence>
<dbReference type="CDD" id="cd02007">
    <property type="entry name" value="TPP_DXS"/>
    <property type="match status" value="1"/>
</dbReference>
<sequence length="649" mass="70291">MHALSRSPLSVQPRPVPYDILPRIHDPRDLDGLTDAQLEQLAAEIRERLCSIVSDRAAHFASNLGVVELAIALHKVFDFKTDRLIWDTGHQIYPHKLLTGRFPQFETLRERGGLMGYPNPEESDYDLFVTGHAGSSVSTSLGLKAGDDLVHKGEDRKSVAVIGDGALPSGVVFEAFNNAAGLQKDLLVILNDNEMGICPRVGGLASYLDSARTAPYYDGLKKDVAWLLNKIPVVGEQSTKLLSQGKDALKHFLHGGMLFEELGFRYIGPVDGHDLKTLTAALERVKHVRGPVLLHVLTEKGHGFAPAASDPVTFHTPAPFQRDDSGQEVAEIRTSSTKAYTNYAADAIHAALSRDDRVAVMTAAMCQGNKLEKVRADFPDRFFDTGICEGHAVAFAGGMAKAGARPIVDIYSTFLQRSFDHIFQEVALQNLPVTFMLDRAGLCGPDGATHHGVFDNSYMRVFPNMTVMAPGDAGEIKAMLDFSLQHDGPCSLRYPKTAAVTVDRHAPPIEHGKAEVYENGPDGLLIGCGIMFPVAVAAAEKLREEGLDVTVVNPRFIKPIDMETLGPLMDEAPFVITAEENVVTGGFGSALLEAANARGVRTDHVRIVALPDEFIEHGPRDEILADFGLDADGLRNTALSLADRGVTAA</sequence>
<dbReference type="SUPFAM" id="SSF52518">
    <property type="entry name" value="Thiamin diphosphate-binding fold (THDP-binding)"/>
    <property type="match status" value="2"/>
</dbReference>
<evidence type="ECO:0000259" key="11">
    <source>
        <dbReference type="SMART" id="SM00861"/>
    </source>
</evidence>
<evidence type="ECO:0000256" key="1">
    <source>
        <dbReference type="ARBA" id="ARBA00004980"/>
    </source>
</evidence>
<dbReference type="Pfam" id="PF02780">
    <property type="entry name" value="Transketolase_C"/>
    <property type="match status" value="1"/>
</dbReference>
<keyword evidence="7 10" id="KW-0784">Thiamine biosynthesis</keyword>
<dbReference type="InterPro" id="IPR020826">
    <property type="entry name" value="Transketolase_BS"/>
</dbReference>
<comment type="pathway">
    <text evidence="1 10">Metabolic intermediate biosynthesis; 1-deoxy-D-xylulose 5-phosphate biosynthesis; 1-deoxy-D-xylulose 5-phosphate from D-glyceraldehyde 3-phosphate and pyruvate: step 1/1.</text>
</comment>
<dbReference type="GO" id="GO:0008661">
    <property type="term" value="F:1-deoxy-D-xylulose-5-phosphate synthase activity"/>
    <property type="evidence" value="ECO:0007669"/>
    <property type="project" value="UniProtKB-EC"/>
</dbReference>
<gene>
    <name evidence="12" type="primary">dxs_1</name>
    <name evidence="10" type="synonym">dxs</name>
    <name evidence="12" type="ORF">LzC2_10850</name>
</gene>
<dbReference type="InterPro" id="IPR033248">
    <property type="entry name" value="Transketolase_C"/>
</dbReference>
<feature type="domain" description="Transketolase-like pyrimidine-binding" evidence="11">
    <location>
        <begin position="338"/>
        <end position="502"/>
    </location>
</feature>
<dbReference type="SUPFAM" id="SSF52922">
    <property type="entry name" value="TK C-terminal domain-like"/>
    <property type="match status" value="1"/>
</dbReference>
<dbReference type="Proteomes" id="UP000609651">
    <property type="component" value="Unassembled WGS sequence"/>
</dbReference>
<keyword evidence="5 10" id="KW-0479">Metal-binding</keyword>
<keyword evidence="4 10" id="KW-0808">Transferase</keyword>
<keyword evidence="6 10" id="KW-0460">Magnesium</keyword>
<dbReference type="Gene3D" id="3.40.50.920">
    <property type="match status" value="1"/>
</dbReference>
<comment type="cofactor">
    <cofactor evidence="10">
        <name>Mg(2+)</name>
        <dbReference type="ChEBI" id="CHEBI:18420"/>
    </cofactor>
    <text evidence="10">Binds 1 Mg(2+) ion per subunit.</text>
</comment>
<evidence type="ECO:0000256" key="4">
    <source>
        <dbReference type="ARBA" id="ARBA00022679"/>
    </source>
</evidence>
<evidence type="ECO:0000313" key="12">
    <source>
        <dbReference type="EMBL" id="NNJ25023.1"/>
    </source>
</evidence>
<evidence type="ECO:0000313" key="13">
    <source>
        <dbReference type="Proteomes" id="UP000609651"/>
    </source>
</evidence>
<dbReference type="HAMAP" id="MF_00315">
    <property type="entry name" value="DXP_synth"/>
    <property type="match status" value="1"/>
</dbReference>
<feature type="binding site" evidence="10">
    <location>
        <position position="389"/>
    </location>
    <ligand>
        <name>thiamine diphosphate</name>
        <dbReference type="ChEBI" id="CHEBI:58937"/>
    </ligand>
</feature>
<evidence type="ECO:0000256" key="3">
    <source>
        <dbReference type="ARBA" id="ARBA00011738"/>
    </source>
</evidence>
<accession>A0ABX1VB71</accession>
<evidence type="ECO:0000256" key="9">
    <source>
        <dbReference type="ARBA" id="ARBA00023229"/>
    </source>
</evidence>
<organism evidence="12 13">
    <name type="scientific">Alienimonas chondri</name>
    <dbReference type="NCBI Taxonomy" id="2681879"/>
    <lineage>
        <taxon>Bacteria</taxon>
        <taxon>Pseudomonadati</taxon>
        <taxon>Planctomycetota</taxon>
        <taxon>Planctomycetia</taxon>
        <taxon>Planctomycetales</taxon>
        <taxon>Planctomycetaceae</taxon>
        <taxon>Alienimonas</taxon>
    </lineage>
</organism>
<feature type="binding site" evidence="10">
    <location>
        <position position="304"/>
    </location>
    <ligand>
        <name>thiamine diphosphate</name>
        <dbReference type="ChEBI" id="CHEBI:58937"/>
    </ligand>
</feature>
<feature type="binding site" evidence="10">
    <location>
        <position position="90"/>
    </location>
    <ligand>
        <name>thiamine diphosphate</name>
        <dbReference type="ChEBI" id="CHEBI:58937"/>
    </ligand>
</feature>
<evidence type="ECO:0000256" key="7">
    <source>
        <dbReference type="ARBA" id="ARBA00022977"/>
    </source>
</evidence>
<reference evidence="12 13" key="1">
    <citation type="journal article" date="2020" name="Syst. Appl. Microbiol.">
        <title>Alienimonas chondri sp. nov., a novel planctomycete isolated from the biofilm of the red alga Chondrus crispus.</title>
        <authorList>
            <person name="Vitorino I."/>
            <person name="Albuquerque L."/>
            <person name="Wiegand S."/>
            <person name="Kallscheuer N."/>
            <person name="da Costa M.S."/>
            <person name="Lobo-da-Cunha A."/>
            <person name="Jogler C."/>
            <person name="Lage O.M."/>
        </authorList>
    </citation>
    <scope>NUCLEOTIDE SEQUENCE [LARGE SCALE GENOMIC DNA]</scope>
    <source>
        <strain evidence="12 13">LzC2</strain>
    </source>
</reference>
<protein>
    <recommendedName>
        <fullName evidence="10">1-deoxy-D-xylulose-5-phosphate synthase</fullName>
        <ecNumber evidence="10">2.2.1.7</ecNumber>
    </recommendedName>
    <alternativeName>
        <fullName evidence="10">1-deoxyxylulose-5-phosphate synthase</fullName>
        <shortName evidence="10">DXP synthase</shortName>
        <shortName evidence="10">DXPS</shortName>
    </alternativeName>
</protein>
<comment type="function">
    <text evidence="10">Catalyzes the acyloin condensation reaction between C atoms 2 and 3 of pyruvate and glyceraldehyde 3-phosphate to yield 1-deoxy-D-xylulose-5-phosphate (DXP).</text>
</comment>
<dbReference type="EC" id="2.2.1.7" evidence="10"/>
<feature type="binding site" evidence="10">
    <location>
        <position position="193"/>
    </location>
    <ligand>
        <name>Mg(2+)</name>
        <dbReference type="ChEBI" id="CHEBI:18420"/>
    </ligand>
</feature>
<comment type="catalytic activity">
    <reaction evidence="10">
        <text>D-glyceraldehyde 3-phosphate + pyruvate + H(+) = 1-deoxy-D-xylulose 5-phosphate + CO2</text>
        <dbReference type="Rhea" id="RHEA:12605"/>
        <dbReference type="ChEBI" id="CHEBI:15361"/>
        <dbReference type="ChEBI" id="CHEBI:15378"/>
        <dbReference type="ChEBI" id="CHEBI:16526"/>
        <dbReference type="ChEBI" id="CHEBI:57792"/>
        <dbReference type="ChEBI" id="CHEBI:59776"/>
        <dbReference type="EC" id="2.2.1.7"/>
    </reaction>
</comment>
<feature type="binding site" evidence="10">
    <location>
        <position position="193"/>
    </location>
    <ligand>
        <name>thiamine diphosphate</name>
        <dbReference type="ChEBI" id="CHEBI:58937"/>
    </ligand>
</feature>
<evidence type="ECO:0000256" key="8">
    <source>
        <dbReference type="ARBA" id="ARBA00023052"/>
    </source>
</evidence>
<comment type="caution">
    <text evidence="12">The sequence shown here is derived from an EMBL/GenBank/DDBJ whole genome shotgun (WGS) entry which is preliminary data.</text>
</comment>
<evidence type="ECO:0000256" key="6">
    <source>
        <dbReference type="ARBA" id="ARBA00022842"/>
    </source>
</evidence>
<dbReference type="PANTHER" id="PTHR43322">
    <property type="entry name" value="1-D-DEOXYXYLULOSE 5-PHOSPHATE SYNTHASE-RELATED"/>
    <property type="match status" value="1"/>
</dbReference>
<dbReference type="NCBIfam" id="TIGR00204">
    <property type="entry name" value="dxs"/>
    <property type="match status" value="1"/>
</dbReference>
<proteinExistence type="inferred from homology"/>
<keyword evidence="9 10" id="KW-0414">Isoprene biosynthesis</keyword>
<dbReference type="NCBIfam" id="NF003933">
    <property type="entry name" value="PRK05444.2-2"/>
    <property type="match status" value="1"/>
</dbReference>
<comment type="similarity">
    <text evidence="2 10">Belongs to the transketolase family. DXPS subfamily.</text>
</comment>
<keyword evidence="8 10" id="KW-0786">Thiamine pyrophosphate</keyword>
<evidence type="ECO:0000256" key="10">
    <source>
        <dbReference type="HAMAP-Rule" id="MF_00315"/>
    </source>
</evidence>
<feature type="binding site" evidence="10">
    <location>
        <begin position="131"/>
        <end position="133"/>
    </location>
    <ligand>
        <name>thiamine diphosphate</name>
        <dbReference type="ChEBI" id="CHEBI:58937"/>
    </ligand>
</feature>
<keyword evidence="13" id="KW-1185">Reference proteome</keyword>
<dbReference type="InterPro" id="IPR029061">
    <property type="entry name" value="THDP-binding"/>
</dbReference>
<dbReference type="InterPro" id="IPR009014">
    <property type="entry name" value="Transketo_C/PFOR_II"/>
</dbReference>
<dbReference type="CDD" id="cd07033">
    <property type="entry name" value="TPP_PYR_DXS_TK_like"/>
    <property type="match status" value="1"/>
</dbReference>
<comment type="subunit">
    <text evidence="3 10">Homodimer.</text>
</comment>
<dbReference type="PROSITE" id="PS00802">
    <property type="entry name" value="TRANSKETOLASE_2"/>
    <property type="match status" value="1"/>
</dbReference>
<dbReference type="Pfam" id="PF13292">
    <property type="entry name" value="DXP_synthase_N"/>
    <property type="match status" value="1"/>
</dbReference>
<dbReference type="InterPro" id="IPR005475">
    <property type="entry name" value="Transketolase-like_Pyr-bd"/>
</dbReference>
<dbReference type="Pfam" id="PF02779">
    <property type="entry name" value="Transket_pyr"/>
    <property type="match status" value="1"/>
</dbReference>
<dbReference type="PANTHER" id="PTHR43322:SF5">
    <property type="entry name" value="1-DEOXY-D-XYLULOSE-5-PHOSPHATE SYNTHASE, CHLOROPLASTIC"/>
    <property type="match status" value="1"/>
</dbReference>
<dbReference type="RefSeq" id="WP_194362332.1">
    <property type="nucleotide sequence ID" value="NZ_WTPX01000023.1"/>
</dbReference>
<dbReference type="Gene3D" id="3.40.50.970">
    <property type="match status" value="2"/>
</dbReference>
<dbReference type="InterPro" id="IPR005477">
    <property type="entry name" value="Dxylulose-5-P_synthase"/>
</dbReference>
<name>A0ABX1VB71_9PLAN</name>
<feature type="binding site" evidence="10">
    <location>
        <position position="164"/>
    </location>
    <ligand>
        <name>Mg(2+)</name>
        <dbReference type="ChEBI" id="CHEBI:18420"/>
    </ligand>
</feature>
<feature type="binding site" evidence="10">
    <location>
        <begin position="165"/>
        <end position="166"/>
    </location>
    <ligand>
        <name>thiamine diphosphate</name>
        <dbReference type="ChEBI" id="CHEBI:58937"/>
    </ligand>
</feature>